<keyword evidence="2" id="KW-1185">Reference proteome</keyword>
<dbReference type="EMBL" id="JAEPBG010000029">
    <property type="protein sequence ID" value="MBK4738871.1"/>
    <property type="molecule type" value="Genomic_DNA"/>
</dbReference>
<accession>A0A934SXW8</accession>
<evidence type="ECO:0000313" key="1">
    <source>
        <dbReference type="EMBL" id="MBK4738871.1"/>
    </source>
</evidence>
<dbReference type="RefSeq" id="WP_200598241.1">
    <property type="nucleotide sequence ID" value="NZ_JAEPBG010000029.1"/>
</dbReference>
<protein>
    <submittedName>
        <fullName evidence="1">Uncharacterized protein</fullName>
    </submittedName>
</protein>
<name>A0A934SXW8_9BURK</name>
<gene>
    <name evidence="1" type="ORF">JJB74_30025</name>
</gene>
<dbReference type="Proteomes" id="UP000622890">
    <property type="component" value="Unassembled WGS sequence"/>
</dbReference>
<proteinExistence type="predicted"/>
<organism evidence="1 2">
    <name type="scientific">Noviherbaspirillum pedocola</name>
    <dbReference type="NCBI Taxonomy" id="2801341"/>
    <lineage>
        <taxon>Bacteria</taxon>
        <taxon>Pseudomonadati</taxon>
        <taxon>Pseudomonadota</taxon>
        <taxon>Betaproteobacteria</taxon>
        <taxon>Burkholderiales</taxon>
        <taxon>Oxalobacteraceae</taxon>
        <taxon>Noviherbaspirillum</taxon>
    </lineage>
</organism>
<dbReference type="AlphaFoldDB" id="A0A934SXW8"/>
<reference evidence="1" key="1">
    <citation type="submission" date="2021-01" db="EMBL/GenBank/DDBJ databases">
        <title>Genome sequence of strain Noviherbaspirillum sp. DKR-6.</title>
        <authorList>
            <person name="Chaudhary D.K."/>
        </authorList>
    </citation>
    <scope>NUCLEOTIDE SEQUENCE</scope>
    <source>
        <strain evidence="1">DKR-6</strain>
    </source>
</reference>
<sequence>MGLGADFSRILEQYSDPQAQAAPQQVESQQVEQDFDHVAQGADVETLQHGIDGAFRSEQTPPFGNMVGQMFGGADPNQRAGMLNQLIGAVGPAVIGSLLGGSNAGGGGLGGLLGGLLGNGGAAAPQISPQQAQQLDPQQVQEIANHAERENPGVVQQMSRYYAQNPQLFKALGGAALAVALGHIAQRNRQG</sequence>
<comment type="caution">
    <text evidence="1">The sequence shown here is derived from an EMBL/GenBank/DDBJ whole genome shotgun (WGS) entry which is preliminary data.</text>
</comment>
<evidence type="ECO:0000313" key="2">
    <source>
        <dbReference type="Proteomes" id="UP000622890"/>
    </source>
</evidence>